<dbReference type="CDD" id="cd16662">
    <property type="entry name" value="RING-Ubox2_NOSIP"/>
    <property type="match status" value="1"/>
</dbReference>
<evidence type="ECO:0000256" key="3">
    <source>
        <dbReference type="ARBA" id="ARBA00023242"/>
    </source>
</evidence>
<accession>A0AAE1ELJ3</accession>
<proteinExistence type="inferred from homology"/>
<evidence type="ECO:0000256" key="2">
    <source>
        <dbReference type="ARBA" id="ARBA00008126"/>
    </source>
</evidence>
<organism evidence="6 7">
    <name type="scientific">Petrolisthes cinctipes</name>
    <name type="common">Flat porcelain crab</name>
    <dbReference type="NCBI Taxonomy" id="88211"/>
    <lineage>
        <taxon>Eukaryota</taxon>
        <taxon>Metazoa</taxon>
        <taxon>Ecdysozoa</taxon>
        <taxon>Arthropoda</taxon>
        <taxon>Crustacea</taxon>
        <taxon>Multicrustacea</taxon>
        <taxon>Malacostraca</taxon>
        <taxon>Eumalacostraca</taxon>
        <taxon>Eucarida</taxon>
        <taxon>Decapoda</taxon>
        <taxon>Pleocyemata</taxon>
        <taxon>Anomura</taxon>
        <taxon>Galatheoidea</taxon>
        <taxon>Porcellanidae</taxon>
        <taxon>Petrolisthes</taxon>
    </lineage>
</organism>
<comment type="caution">
    <text evidence="6">The sequence shown here is derived from an EMBL/GenBank/DDBJ whole genome shotgun (WGS) entry which is preliminary data.</text>
</comment>
<dbReference type="EMBL" id="JAWQEG010005893">
    <property type="protein sequence ID" value="KAK3856409.1"/>
    <property type="molecule type" value="Genomic_DNA"/>
</dbReference>
<reference evidence="6" key="1">
    <citation type="submission" date="2023-10" db="EMBL/GenBank/DDBJ databases">
        <title>Genome assemblies of two species of porcelain crab, Petrolisthes cinctipes and Petrolisthes manimaculis (Anomura: Porcellanidae).</title>
        <authorList>
            <person name="Angst P."/>
        </authorList>
    </citation>
    <scope>NUCLEOTIDE SEQUENCE</scope>
    <source>
        <strain evidence="6">PB745_01</strain>
        <tissue evidence="6">Gill</tissue>
    </source>
</reference>
<sequence length="392" mass="43556">MPTSCSFQERQLVVTGFHHHLTTSSNGFILKFRPLFPTLSFHFQSPITSLVFKRSGGLVVLVEVGWGGRGEHRQSQRRPVELRRLSSRPVLVTVDTMTRHSKNCTASSVYSYHEKQKDAKASGYGSLKLRYGKDGVKDFDCCSLSLHPCRNPVVTRDGHLFDKEAILEYIISKKNEISRKIKEYERQCKKEQNELAELGEAENRSRVEKFLKTETAVASASQAAQAGPSTSAGLVWGSVSNMVAGRDKKLPSFWIPSLTPGNKEIKMQKPDKTIFCPVSGKPLKVKDLVDVTFTLIDESSKAGSLEGKKERYKCPVTGDVLRNNVPCAVLRTTGHVVTVECVETLIKKDMLHPLTGEKLTEKDIIPLHRGGTGFAMSNEKLSSKKARPVLQA</sequence>
<dbReference type="Gene3D" id="3.30.40.10">
    <property type="entry name" value="Zinc/RING finger domain, C3HC4 (zinc finger)"/>
    <property type="match status" value="2"/>
</dbReference>
<dbReference type="CDD" id="cd16661">
    <property type="entry name" value="RING-Ubox1_NOSIP"/>
    <property type="match status" value="1"/>
</dbReference>
<evidence type="ECO:0000259" key="5">
    <source>
        <dbReference type="Pfam" id="PF15906"/>
    </source>
</evidence>
<keyword evidence="3" id="KW-0539">Nucleus</keyword>
<dbReference type="InterPro" id="IPR013083">
    <property type="entry name" value="Znf_RING/FYVE/PHD"/>
</dbReference>
<dbReference type="GO" id="GO:0005634">
    <property type="term" value="C:nucleus"/>
    <property type="evidence" value="ECO:0007669"/>
    <property type="project" value="UniProtKB-SubCell"/>
</dbReference>
<dbReference type="InterPro" id="IPR016818">
    <property type="entry name" value="NOSIP"/>
</dbReference>
<evidence type="ECO:0000256" key="4">
    <source>
        <dbReference type="SAM" id="Coils"/>
    </source>
</evidence>
<dbReference type="PANTHER" id="PTHR13063">
    <property type="entry name" value="ENOS INTERACTING PROTEIN"/>
    <property type="match status" value="1"/>
</dbReference>
<dbReference type="PANTHER" id="PTHR13063:SF10">
    <property type="entry name" value="NITRIC OXIDE SYNTHASE-INTERACTING PROTEIN"/>
    <property type="match status" value="1"/>
</dbReference>
<dbReference type="InterPro" id="IPR031790">
    <property type="entry name" value="Znf-NOSIP"/>
</dbReference>
<comment type="similarity">
    <text evidence="2">Belongs to the NOSIP family.</text>
</comment>
<keyword evidence="4" id="KW-0175">Coiled coil</keyword>
<feature type="domain" description="Nitric oxide synthase-interacting protein zinc-finger" evidence="5">
    <location>
        <begin position="100"/>
        <end position="174"/>
    </location>
</feature>
<comment type="subcellular location">
    <subcellularLocation>
        <location evidence="1">Nucleus</location>
    </subcellularLocation>
</comment>
<feature type="coiled-coil region" evidence="4">
    <location>
        <begin position="167"/>
        <end position="201"/>
    </location>
</feature>
<dbReference type="SUPFAM" id="SSF57850">
    <property type="entry name" value="RING/U-box"/>
    <property type="match status" value="2"/>
</dbReference>
<dbReference type="GO" id="GO:0061630">
    <property type="term" value="F:ubiquitin protein ligase activity"/>
    <property type="evidence" value="ECO:0007669"/>
    <property type="project" value="InterPro"/>
</dbReference>
<dbReference type="AlphaFoldDB" id="A0AAE1ELJ3"/>
<gene>
    <name evidence="6" type="ORF">Pcinc_037271</name>
</gene>
<dbReference type="Pfam" id="PF15906">
    <property type="entry name" value="zf-NOSIP"/>
    <property type="match status" value="1"/>
</dbReference>
<name>A0AAE1ELJ3_PETCI</name>
<keyword evidence="7" id="KW-1185">Reference proteome</keyword>
<evidence type="ECO:0000256" key="1">
    <source>
        <dbReference type="ARBA" id="ARBA00004123"/>
    </source>
</evidence>
<evidence type="ECO:0000313" key="7">
    <source>
        <dbReference type="Proteomes" id="UP001286313"/>
    </source>
</evidence>
<evidence type="ECO:0000313" key="6">
    <source>
        <dbReference type="EMBL" id="KAK3856409.1"/>
    </source>
</evidence>
<dbReference type="Proteomes" id="UP001286313">
    <property type="component" value="Unassembled WGS sequence"/>
</dbReference>
<dbReference type="Pfam" id="PF04641">
    <property type="entry name" value="Rtf2"/>
    <property type="match status" value="1"/>
</dbReference>
<protein>
    <recommendedName>
        <fullName evidence="5">Nitric oxide synthase-interacting protein zinc-finger domain-containing protein</fullName>
    </recommendedName>
</protein>